<accession>A0AAV4EPX8</accession>
<gene>
    <name evidence="2" type="ORF">ElyMa_001874700</name>
</gene>
<feature type="compositionally biased region" description="Polar residues" evidence="1">
    <location>
        <begin position="54"/>
        <end position="64"/>
    </location>
</feature>
<organism evidence="2 3">
    <name type="scientific">Elysia marginata</name>
    <dbReference type="NCBI Taxonomy" id="1093978"/>
    <lineage>
        <taxon>Eukaryota</taxon>
        <taxon>Metazoa</taxon>
        <taxon>Spiralia</taxon>
        <taxon>Lophotrochozoa</taxon>
        <taxon>Mollusca</taxon>
        <taxon>Gastropoda</taxon>
        <taxon>Heterobranchia</taxon>
        <taxon>Euthyneura</taxon>
        <taxon>Panpulmonata</taxon>
        <taxon>Sacoglossa</taxon>
        <taxon>Placobranchoidea</taxon>
        <taxon>Plakobranchidae</taxon>
        <taxon>Elysia</taxon>
    </lineage>
</organism>
<evidence type="ECO:0000313" key="2">
    <source>
        <dbReference type="EMBL" id="GFR62546.1"/>
    </source>
</evidence>
<comment type="caution">
    <text evidence="2">The sequence shown here is derived from an EMBL/GenBank/DDBJ whole genome shotgun (WGS) entry which is preliminary data.</text>
</comment>
<sequence>MEWFLGRDMLSKMEEATREQKISQTISTRFHPYKASSSNANRYHFLRTARGRWRSSQGHSSSLNAGYKQHDHPRTPHQDRQPHPSYNYKKGRGGKNRRR</sequence>
<evidence type="ECO:0000256" key="1">
    <source>
        <dbReference type="SAM" id="MobiDB-lite"/>
    </source>
</evidence>
<protein>
    <submittedName>
        <fullName evidence="2">Uncharacterized protein</fullName>
    </submittedName>
</protein>
<proteinExistence type="predicted"/>
<evidence type="ECO:0000313" key="3">
    <source>
        <dbReference type="Proteomes" id="UP000762676"/>
    </source>
</evidence>
<feature type="compositionally biased region" description="Basic and acidic residues" evidence="1">
    <location>
        <begin position="68"/>
        <end position="82"/>
    </location>
</feature>
<dbReference type="EMBL" id="BMAT01003797">
    <property type="protein sequence ID" value="GFR62546.1"/>
    <property type="molecule type" value="Genomic_DNA"/>
</dbReference>
<keyword evidence="3" id="KW-1185">Reference proteome</keyword>
<name>A0AAV4EPX8_9GAST</name>
<reference evidence="2 3" key="1">
    <citation type="journal article" date="2021" name="Elife">
        <title>Chloroplast acquisition without the gene transfer in kleptoplastic sea slugs, Plakobranchus ocellatus.</title>
        <authorList>
            <person name="Maeda T."/>
            <person name="Takahashi S."/>
            <person name="Yoshida T."/>
            <person name="Shimamura S."/>
            <person name="Takaki Y."/>
            <person name="Nagai Y."/>
            <person name="Toyoda A."/>
            <person name="Suzuki Y."/>
            <person name="Arimoto A."/>
            <person name="Ishii H."/>
            <person name="Satoh N."/>
            <person name="Nishiyama T."/>
            <person name="Hasebe M."/>
            <person name="Maruyama T."/>
            <person name="Minagawa J."/>
            <person name="Obokata J."/>
            <person name="Shigenobu S."/>
        </authorList>
    </citation>
    <scope>NUCLEOTIDE SEQUENCE [LARGE SCALE GENOMIC DNA]</scope>
</reference>
<dbReference type="AlphaFoldDB" id="A0AAV4EPX8"/>
<dbReference type="Proteomes" id="UP000762676">
    <property type="component" value="Unassembled WGS sequence"/>
</dbReference>
<feature type="region of interest" description="Disordered" evidence="1">
    <location>
        <begin position="51"/>
        <end position="99"/>
    </location>
</feature>
<feature type="compositionally biased region" description="Basic residues" evidence="1">
    <location>
        <begin position="89"/>
        <end position="99"/>
    </location>
</feature>